<dbReference type="InParanoid" id="Q0UQN7"/>
<name>Q0UQN7_PHANO</name>
<evidence type="ECO:0000313" key="1">
    <source>
        <dbReference type="EMBL" id="EAT86991.1"/>
    </source>
</evidence>
<gene>
    <name evidence="1" type="ORF">SNOG_05927</name>
</gene>
<organism evidence="1 2">
    <name type="scientific">Phaeosphaeria nodorum (strain SN15 / ATCC MYA-4574 / FGSC 10173)</name>
    <name type="common">Glume blotch fungus</name>
    <name type="synonym">Parastagonospora nodorum</name>
    <dbReference type="NCBI Taxonomy" id="321614"/>
    <lineage>
        <taxon>Eukaryota</taxon>
        <taxon>Fungi</taxon>
        <taxon>Dikarya</taxon>
        <taxon>Ascomycota</taxon>
        <taxon>Pezizomycotina</taxon>
        <taxon>Dothideomycetes</taxon>
        <taxon>Pleosporomycetidae</taxon>
        <taxon>Pleosporales</taxon>
        <taxon>Pleosporineae</taxon>
        <taxon>Phaeosphaeriaceae</taxon>
        <taxon>Parastagonospora</taxon>
    </lineage>
</organism>
<dbReference type="KEGG" id="pno:SNOG_05927"/>
<dbReference type="EMBL" id="CH445332">
    <property type="protein sequence ID" value="EAT86991.1"/>
    <property type="molecule type" value="Genomic_DNA"/>
</dbReference>
<dbReference type="Proteomes" id="UP000001055">
    <property type="component" value="Unassembled WGS sequence"/>
</dbReference>
<dbReference type="RefSeq" id="XP_001796319.1">
    <property type="nucleotide sequence ID" value="XM_001796267.1"/>
</dbReference>
<dbReference type="AlphaFoldDB" id="Q0UQN7"/>
<dbReference type="GeneID" id="5973196"/>
<sequence length="58" mass="6375">MASHFRDCAGSLHRLQTLRPESDGCGLAIGRAFAIENLAGFPQLSLKLERHHDAFNVV</sequence>
<protein>
    <submittedName>
        <fullName evidence="1">Uncharacterized protein</fullName>
    </submittedName>
</protein>
<accession>Q0UQN7</accession>
<evidence type="ECO:0000313" key="2">
    <source>
        <dbReference type="Proteomes" id="UP000001055"/>
    </source>
</evidence>
<reference evidence="2" key="1">
    <citation type="journal article" date="2007" name="Plant Cell">
        <title>Dothideomycete-plant interactions illuminated by genome sequencing and EST analysis of the wheat pathogen Stagonospora nodorum.</title>
        <authorList>
            <person name="Hane J.K."/>
            <person name="Lowe R.G."/>
            <person name="Solomon P.S."/>
            <person name="Tan K.C."/>
            <person name="Schoch C.L."/>
            <person name="Spatafora J.W."/>
            <person name="Crous P.W."/>
            <person name="Kodira C."/>
            <person name="Birren B.W."/>
            <person name="Galagan J.E."/>
            <person name="Torriani S.F."/>
            <person name="McDonald B.A."/>
            <person name="Oliver R.P."/>
        </authorList>
    </citation>
    <scope>NUCLEOTIDE SEQUENCE [LARGE SCALE GENOMIC DNA]</scope>
    <source>
        <strain evidence="2">SN15 / ATCC MYA-4574 / FGSC 10173</strain>
    </source>
</reference>
<proteinExistence type="predicted"/>